<dbReference type="GO" id="GO:0016757">
    <property type="term" value="F:glycosyltransferase activity"/>
    <property type="evidence" value="ECO:0007669"/>
    <property type="project" value="InterPro"/>
</dbReference>
<sequence length="556" mass="64587">MVQLIYCQFQKHKTPIKFIISGMTAAGVDFFCIYFLHSVLLVNVVLSATIAYAIAFFVSFCLQKFWTFSDNDKERMSGQMILYLIVGLINLSINAGLIYLLIEKYDTWPIVKNIFSQSRLLHPLISLIDKYKIWYVFVQGFIAGMLGVGSFLIYKFIIFRKCRKFRKTSDKSFKIVMAAGSFPPDISGPATYASSFAREFADNGYNVKILTYGKKIDNSEFKIYTVAKHQNLLLRYIKYFWKMFFLSSKADIVYSFDAISTGFPCALVKLLNPKLRLVTRLGGDYQWEQASQKGYADSTLREYYNKKNFNLWEKIIYSINNFVLLKSNKIIFNSQFLRDIYLNSRRLIHKNKTVIIKNIEPDFTNICAINKDKNKIKLVFAGRMIKIRNLKNFVESFAEIDYKKYHQNIVLEMIGGGPEEREIKKYIKFNKLEKRIKIFGPMKHGDLMKKIIESDILVLPSLTEINSNFIAEGLKMGKVIIHTKESELGYLGIKSDKIFYIDPLSVDDMKKKIEKAIEYFLANKNDNLADNDVMSNIFWEKEKIIDAHLQVFDSLI</sequence>
<feature type="transmembrane region" description="Helical" evidence="5">
    <location>
        <begin position="133"/>
        <end position="157"/>
    </location>
</feature>
<evidence type="ECO:0000259" key="6">
    <source>
        <dbReference type="Pfam" id="PF00534"/>
    </source>
</evidence>
<dbReference type="EMBL" id="MFGO01000036">
    <property type="protein sequence ID" value="OGF40121.1"/>
    <property type="molecule type" value="Genomic_DNA"/>
</dbReference>
<dbReference type="GO" id="GO:0016020">
    <property type="term" value="C:membrane"/>
    <property type="evidence" value="ECO:0007669"/>
    <property type="project" value="UniProtKB-SubCell"/>
</dbReference>
<gene>
    <name evidence="9" type="ORF">A2531_05170</name>
</gene>
<evidence type="ECO:0000256" key="3">
    <source>
        <dbReference type="ARBA" id="ARBA00022989"/>
    </source>
</evidence>
<feature type="domain" description="Glycosyl transferase family 1" evidence="6">
    <location>
        <begin position="369"/>
        <end position="518"/>
    </location>
</feature>
<dbReference type="InterPro" id="IPR028098">
    <property type="entry name" value="Glyco_trans_4-like_N"/>
</dbReference>
<dbReference type="Pfam" id="PF00534">
    <property type="entry name" value="Glycos_transf_1"/>
    <property type="match status" value="1"/>
</dbReference>
<organism evidence="9 10">
    <name type="scientific">Candidatus Falkowbacteria bacterium RIFOXYD2_FULL_34_120</name>
    <dbReference type="NCBI Taxonomy" id="1798007"/>
    <lineage>
        <taxon>Bacteria</taxon>
        <taxon>Candidatus Falkowiibacteriota</taxon>
    </lineage>
</organism>
<dbReference type="Proteomes" id="UP000177579">
    <property type="component" value="Unassembled WGS sequence"/>
</dbReference>
<evidence type="ECO:0000259" key="7">
    <source>
        <dbReference type="Pfam" id="PF04138"/>
    </source>
</evidence>
<evidence type="ECO:0000256" key="4">
    <source>
        <dbReference type="ARBA" id="ARBA00023136"/>
    </source>
</evidence>
<comment type="subcellular location">
    <subcellularLocation>
        <location evidence="1">Membrane</location>
        <topology evidence="1">Multi-pass membrane protein</topology>
    </subcellularLocation>
</comment>
<dbReference type="PANTHER" id="PTHR45871">
    <property type="entry name" value="N-ACETYLGLUCOSAMINYL-PHOSPHATIDYLINOSITOL BIOSYNTHETIC PROTEIN"/>
    <property type="match status" value="1"/>
</dbReference>
<dbReference type="Pfam" id="PF13439">
    <property type="entry name" value="Glyco_transf_4"/>
    <property type="match status" value="1"/>
</dbReference>
<dbReference type="CDD" id="cd03801">
    <property type="entry name" value="GT4_PimA-like"/>
    <property type="match status" value="1"/>
</dbReference>
<keyword evidence="2 5" id="KW-0812">Transmembrane</keyword>
<dbReference type="GO" id="GO:0000271">
    <property type="term" value="P:polysaccharide biosynthetic process"/>
    <property type="evidence" value="ECO:0007669"/>
    <property type="project" value="InterPro"/>
</dbReference>
<dbReference type="Pfam" id="PF04138">
    <property type="entry name" value="GtrA_DPMS_TM"/>
    <property type="match status" value="1"/>
</dbReference>
<keyword evidence="4 5" id="KW-0472">Membrane</keyword>
<dbReference type="InterPro" id="IPR001296">
    <property type="entry name" value="Glyco_trans_1"/>
</dbReference>
<evidence type="ECO:0008006" key="11">
    <source>
        <dbReference type="Google" id="ProtNLM"/>
    </source>
</evidence>
<keyword evidence="3 5" id="KW-1133">Transmembrane helix</keyword>
<feature type="transmembrane region" description="Helical" evidence="5">
    <location>
        <begin position="42"/>
        <end position="62"/>
    </location>
</feature>
<evidence type="ECO:0000256" key="2">
    <source>
        <dbReference type="ARBA" id="ARBA00022692"/>
    </source>
</evidence>
<feature type="domain" description="Glycosyltransferase subfamily 4-like N-terminal" evidence="8">
    <location>
        <begin position="187"/>
        <end position="358"/>
    </location>
</feature>
<evidence type="ECO:0000313" key="10">
    <source>
        <dbReference type="Proteomes" id="UP000177579"/>
    </source>
</evidence>
<dbReference type="SUPFAM" id="SSF53756">
    <property type="entry name" value="UDP-Glycosyltransferase/glycogen phosphorylase"/>
    <property type="match status" value="1"/>
</dbReference>
<proteinExistence type="predicted"/>
<protein>
    <recommendedName>
        <fullName evidence="11">Glycosyl transferase family 1 domain-containing protein</fullName>
    </recommendedName>
</protein>
<name>A0A1F5TNN3_9BACT</name>
<dbReference type="Gene3D" id="3.40.50.2000">
    <property type="entry name" value="Glycogen Phosphorylase B"/>
    <property type="match status" value="2"/>
</dbReference>
<accession>A0A1F5TNN3</accession>
<evidence type="ECO:0000259" key="8">
    <source>
        <dbReference type="Pfam" id="PF13439"/>
    </source>
</evidence>
<evidence type="ECO:0000313" key="9">
    <source>
        <dbReference type="EMBL" id="OGF40121.1"/>
    </source>
</evidence>
<dbReference type="PANTHER" id="PTHR45871:SF1">
    <property type="entry name" value="PHOSPHATIDYLINOSITOL N-ACETYLGLUCOSAMINYLTRANSFERASE SUBUNIT A"/>
    <property type="match status" value="1"/>
</dbReference>
<evidence type="ECO:0000256" key="1">
    <source>
        <dbReference type="ARBA" id="ARBA00004141"/>
    </source>
</evidence>
<comment type="caution">
    <text evidence="9">The sequence shown here is derived from an EMBL/GenBank/DDBJ whole genome shotgun (WGS) entry which is preliminary data.</text>
</comment>
<dbReference type="InterPro" id="IPR007267">
    <property type="entry name" value="GtrA_DPMS_TM"/>
</dbReference>
<feature type="domain" description="GtrA/DPMS transmembrane" evidence="7">
    <location>
        <begin position="17"/>
        <end position="117"/>
    </location>
</feature>
<dbReference type="AlphaFoldDB" id="A0A1F5TNN3"/>
<feature type="transmembrane region" description="Helical" evidence="5">
    <location>
        <begin position="18"/>
        <end position="36"/>
    </location>
</feature>
<evidence type="ECO:0000256" key="5">
    <source>
        <dbReference type="SAM" id="Phobius"/>
    </source>
</evidence>
<feature type="transmembrane region" description="Helical" evidence="5">
    <location>
        <begin position="82"/>
        <end position="102"/>
    </location>
</feature>
<reference evidence="9 10" key="1">
    <citation type="journal article" date="2016" name="Nat. Commun.">
        <title>Thousands of microbial genomes shed light on interconnected biogeochemical processes in an aquifer system.</title>
        <authorList>
            <person name="Anantharaman K."/>
            <person name="Brown C.T."/>
            <person name="Hug L.A."/>
            <person name="Sharon I."/>
            <person name="Castelle C.J."/>
            <person name="Probst A.J."/>
            <person name="Thomas B.C."/>
            <person name="Singh A."/>
            <person name="Wilkins M.J."/>
            <person name="Karaoz U."/>
            <person name="Brodie E.L."/>
            <person name="Williams K.H."/>
            <person name="Hubbard S.S."/>
            <person name="Banfield J.F."/>
        </authorList>
    </citation>
    <scope>NUCLEOTIDE SEQUENCE [LARGE SCALE GENOMIC DNA]</scope>
</reference>